<evidence type="ECO:0000256" key="3">
    <source>
        <dbReference type="ARBA" id="ARBA00022737"/>
    </source>
</evidence>
<dbReference type="InterPro" id="IPR035976">
    <property type="entry name" value="Sushi/SCR/CCP_sf"/>
</dbReference>
<dbReference type="EMBL" id="VXAV01006184">
    <property type="protein sequence ID" value="NXL89511.1"/>
    <property type="molecule type" value="Genomic_DNA"/>
</dbReference>
<evidence type="ECO:0000313" key="9">
    <source>
        <dbReference type="EMBL" id="NXL89511.1"/>
    </source>
</evidence>
<gene>
    <name evidence="9" type="primary">C4bpa_0</name>
    <name evidence="9" type="ORF">ALELAT_R09936</name>
</gene>
<accession>A0A7L0WD53</accession>
<evidence type="ECO:0000259" key="8">
    <source>
        <dbReference type="PROSITE" id="PS50923"/>
    </source>
</evidence>
<dbReference type="InterPro" id="IPR051277">
    <property type="entry name" value="SEZ6_CSMD_C4BPB_Regulators"/>
</dbReference>
<comment type="caution">
    <text evidence="9">The sequence shown here is derived from an EMBL/GenBank/DDBJ whole genome shotgun (WGS) entry which is preliminary data.</text>
</comment>
<dbReference type="Gene3D" id="2.10.70.10">
    <property type="entry name" value="Complement Module, domain 1"/>
    <property type="match status" value="6"/>
</dbReference>
<dbReference type="SMART" id="SM00032">
    <property type="entry name" value="CCP"/>
    <property type="match status" value="6"/>
</dbReference>
<keyword evidence="5" id="KW-0325">Glycoprotein</keyword>
<feature type="domain" description="Sushi" evidence="8">
    <location>
        <begin position="127"/>
        <end position="195"/>
    </location>
</feature>
<dbReference type="FunFam" id="2.10.70.10:FF:000014">
    <property type="entry name" value="Membrane cofactor protein"/>
    <property type="match status" value="1"/>
</dbReference>
<organism evidence="9 10">
    <name type="scientific">Alectura lathami</name>
    <name type="common">Australian brush turkey</name>
    <dbReference type="NCBI Taxonomy" id="81907"/>
    <lineage>
        <taxon>Eukaryota</taxon>
        <taxon>Metazoa</taxon>
        <taxon>Chordata</taxon>
        <taxon>Craniata</taxon>
        <taxon>Vertebrata</taxon>
        <taxon>Euteleostomi</taxon>
        <taxon>Archelosauria</taxon>
        <taxon>Archosauria</taxon>
        <taxon>Dinosauria</taxon>
        <taxon>Saurischia</taxon>
        <taxon>Theropoda</taxon>
        <taxon>Coelurosauria</taxon>
        <taxon>Aves</taxon>
        <taxon>Neognathae</taxon>
        <taxon>Galloanserae</taxon>
        <taxon>Galliformes</taxon>
        <taxon>Megapodiidae</taxon>
        <taxon>Alectura</taxon>
    </lineage>
</organism>
<dbReference type="FunFam" id="2.10.70.10:FF:000055">
    <property type="entry name" value="Complement decay-accelerating factor, GPI-anchored"/>
    <property type="match status" value="1"/>
</dbReference>
<keyword evidence="2" id="KW-0732">Signal</keyword>
<evidence type="ECO:0000256" key="5">
    <source>
        <dbReference type="ARBA" id="ARBA00023180"/>
    </source>
</evidence>
<dbReference type="CDD" id="cd00033">
    <property type="entry name" value="CCP"/>
    <property type="match status" value="6"/>
</dbReference>
<sequence>GSCNPPDRLHYAELTDDFNTMSSFPVGTTVSYVCRPGYKRVPGKSLDRTCGEDLSWSQAEKFCTEKSCRHPGMLENGVIHVTTLTFGSTVTFSCEKGFRLRGSQEITCVVKNKGVDWDGNLPFCERIPCKPPPDIANGYYTKAANYIYQTTVTYRCKDVPKGEDPFSLVGEASIYCTADADSNGVWSGPPPQCKVVKCENPRVQNGRKVSGFGPSYSYGDTVMFQCDPGYFMIGADIIACKENNTWHPPEPTCEEVKEDVCGAPKISHGEVIPLKSEYRIGESVQIRCNPHCALPDGGEEMMITCNGQNAWSSIPNCACSPVHSDSSPVISHGRIIHGKKPAYSVGDIITIECYAGYTLHGAARTEYAGKGKWSPEVPTCQLSSYIIAIICVIVAVVLCLAAYWVYKKFFSQEGKSDSTPCTAKYTSCKA</sequence>
<proteinExistence type="predicted"/>
<keyword evidence="7" id="KW-0472">Membrane</keyword>
<dbReference type="InterPro" id="IPR000436">
    <property type="entry name" value="Sushi_SCR_CCP_dom"/>
</dbReference>
<feature type="domain" description="Sushi" evidence="8">
    <location>
        <begin position="66"/>
        <end position="126"/>
    </location>
</feature>
<dbReference type="AlphaFoldDB" id="A0A7L0WD53"/>
<evidence type="ECO:0000313" key="10">
    <source>
        <dbReference type="Proteomes" id="UP000562322"/>
    </source>
</evidence>
<feature type="non-terminal residue" evidence="9">
    <location>
        <position position="1"/>
    </location>
</feature>
<evidence type="ECO:0000256" key="2">
    <source>
        <dbReference type="ARBA" id="ARBA00022729"/>
    </source>
</evidence>
<comment type="caution">
    <text evidence="6">Lacks conserved residue(s) required for the propagation of feature annotation.</text>
</comment>
<feature type="disulfide bond" evidence="6">
    <location>
        <begin position="226"/>
        <end position="253"/>
    </location>
</feature>
<evidence type="ECO:0000256" key="4">
    <source>
        <dbReference type="ARBA" id="ARBA00023157"/>
    </source>
</evidence>
<dbReference type="Proteomes" id="UP000562322">
    <property type="component" value="Unassembled WGS sequence"/>
</dbReference>
<keyword evidence="4 6" id="KW-1015">Disulfide bond</keyword>
<feature type="non-terminal residue" evidence="9">
    <location>
        <position position="430"/>
    </location>
</feature>
<keyword evidence="3" id="KW-0677">Repeat</keyword>
<name>A0A7L0WD53_ALELA</name>
<evidence type="ECO:0000256" key="1">
    <source>
        <dbReference type="ARBA" id="ARBA00022659"/>
    </source>
</evidence>
<keyword evidence="1 6" id="KW-0768">Sushi</keyword>
<feature type="transmembrane region" description="Helical" evidence="7">
    <location>
        <begin position="385"/>
        <end position="406"/>
    </location>
</feature>
<feature type="domain" description="Sushi" evidence="8">
    <location>
        <begin position="1"/>
        <end position="65"/>
    </location>
</feature>
<evidence type="ECO:0000256" key="6">
    <source>
        <dbReference type="PROSITE-ProRule" id="PRU00302"/>
    </source>
</evidence>
<evidence type="ECO:0000256" key="7">
    <source>
        <dbReference type="SAM" id="Phobius"/>
    </source>
</evidence>
<feature type="disulfide bond" evidence="6">
    <location>
        <begin position="353"/>
        <end position="380"/>
    </location>
</feature>
<dbReference type="PANTHER" id="PTHR45656">
    <property type="entry name" value="PROTEIN CBR-CLEC-78"/>
    <property type="match status" value="1"/>
</dbReference>
<protein>
    <submittedName>
        <fullName evidence="9">C4BPA protein</fullName>
    </submittedName>
</protein>
<dbReference type="Pfam" id="PF00084">
    <property type="entry name" value="Sushi"/>
    <property type="match status" value="6"/>
</dbReference>
<feature type="domain" description="Sushi" evidence="8">
    <location>
        <begin position="317"/>
        <end position="382"/>
    </location>
</feature>
<keyword evidence="7" id="KW-1133">Transmembrane helix</keyword>
<dbReference type="PANTHER" id="PTHR45656:SF15">
    <property type="entry name" value="SUSHI DOMAIN-CONTAINING PROTEIN"/>
    <property type="match status" value="1"/>
</dbReference>
<dbReference type="OrthoDB" id="6480633at2759"/>
<feature type="domain" description="Sushi" evidence="8">
    <location>
        <begin position="196"/>
        <end position="255"/>
    </location>
</feature>
<dbReference type="SUPFAM" id="SSF57535">
    <property type="entry name" value="Complement control module/SCR domain"/>
    <property type="match status" value="6"/>
</dbReference>
<keyword evidence="10" id="KW-1185">Reference proteome</keyword>
<keyword evidence="7" id="KW-0812">Transmembrane</keyword>
<dbReference type="PROSITE" id="PS50923">
    <property type="entry name" value="SUSHI"/>
    <property type="match status" value="5"/>
</dbReference>
<reference evidence="9 10" key="1">
    <citation type="submission" date="2019-09" db="EMBL/GenBank/DDBJ databases">
        <title>Bird 10,000 Genomes (B10K) Project - Family phase.</title>
        <authorList>
            <person name="Zhang G."/>
        </authorList>
    </citation>
    <scope>NUCLEOTIDE SEQUENCE [LARGE SCALE GENOMIC DNA]</scope>
    <source>
        <strain evidence="9">B10K-DU-001-39</strain>
        <tissue evidence="9">Muscle</tissue>
    </source>
</reference>